<reference evidence="1" key="1">
    <citation type="submission" date="2020-08" db="EMBL/GenBank/DDBJ databases">
        <title>Multicomponent nature underlies the extraordinary mechanical properties of spider dragline silk.</title>
        <authorList>
            <person name="Kono N."/>
            <person name="Nakamura H."/>
            <person name="Mori M."/>
            <person name="Yoshida Y."/>
            <person name="Ohtoshi R."/>
            <person name="Malay A.D."/>
            <person name="Moran D.A.P."/>
            <person name="Tomita M."/>
            <person name="Numata K."/>
            <person name="Arakawa K."/>
        </authorList>
    </citation>
    <scope>NUCLEOTIDE SEQUENCE</scope>
</reference>
<protein>
    <submittedName>
        <fullName evidence="1">Uncharacterized protein</fullName>
    </submittedName>
</protein>
<feature type="non-terminal residue" evidence="1">
    <location>
        <position position="1"/>
    </location>
</feature>
<comment type="caution">
    <text evidence="1">The sequence shown here is derived from an EMBL/GenBank/DDBJ whole genome shotgun (WGS) entry which is preliminary data.</text>
</comment>
<gene>
    <name evidence="1" type="ORF">TNIN_64281</name>
</gene>
<dbReference type="Proteomes" id="UP000886998">
    <property type="component" value="Unassembled WGS sequence"/>
</dbReference>
<keyword evidence="2" id="KW-1185">Reference proteome</keyword>
<evidence type="ECO:0000313" key="2">
    <source>
        <dbReference type="Proteomes" id="UP000886998"/>
    </source>
</evidence>
<organism evidence="1 2">
    <name type="scientific">Trichonephila inaurata madagascariensis</name>
    <dbReference type="NCBI Taxonomy" id="2747483"/>
    <lineage>
        <taxon>Eukaryota</taxon>
        <taxon>Metazoa</taxon>
        <taxon>Ecdysozoa</taxon>
        <taxon>Arthropoda</taxon>
        <taxon>Chelicerata</taxon>
        <taxon>Arachnida</taxon>
        <taxon>Araneae</taxon>
        <taxon>Araneomorphae</taxon>
        <taxon>Entelegynae</taxon>
        <taxon>Araneoidea</taxon>
        <taxon>Nephilidae</taxon>
        <taxon>Trichonephila</taxon>
        <taxon>Trichonephila inaurata</taxon>
    </lineage>
</organism>
<evidence type="ECO:0000313" key="1">
    <source>
        <dbReference type="EMBL" id="GFY76862.1"/>
    </source>
</evidence>
<dbReference type="AlphaFoldDB" id="A0A8X6YUT4"/>
<name>A0A8X6YUT4_9ARAC</name>
<dbReference type="EMBL" id="BMAV01022184">
    <property type="protein sequence ID" value="GFY76862.1"/>
    <property type="molecule type" value="Genomic_DNA"/>
</dbReference>
<proteinExistence type="predicted"/>
<sequence>AKSPFHRNAIEGLLTIETHVGSSLDDKPLHAMSAGFILVWARNANCLLEPSPKSRMFYWQCKASSSLDEKTSKIKPFVNQSMRSSEHHTPSRCSYRLHKVGQVIVHR</sequence>
<accession>A0A8X6YUT4</accession>